<name>Q8AII8_SIV</name>
<evidence type="ECO:0000256" key="1">
    <source>
        <dbReference type="ARBA" id="ARBA00004328"/>
    </source>
</evidence>
<dbReference type="KEGG" id="vg:956111"/>
<keyword evidence="9" id="KW-0946">Virion</keyword>
<keyword evidence="11" id="KW-0472">Membrane</keyword>
<keyword evidence="5" id="KW-0597">Phosphoprotein</keyword>
<keyword evidence="12" id="KW-1035">Host cytoplasm</keyword>
<dbReference type="InterPro" id="IPR000475">
    <property type="entry name" value="Vif"/>
</dbReference>
<dbReference type="EMBL" id="AF367411">
    <property type="protein sequence ID" value="AAN85709.1"/>
    <property type="molecule type" value="Genomic_DNA"/>
</dbReference>
<keyword evidence="8" id="KW-0832">Ubl conjugation</keyword>
<protein>
    <recommendedName>
        <fullName evidence="13">Virion infectivity factor</fullName>
    </recommendedName>
</protein>
<keyword evidence="7" id="KW-0833">Ubl conjugation pathway</keyword>
<comment type="similarity">
    <text evidence="3 13">Belongs to the primate lentivirus group Vif protein family.</text>
</comment>
<keyword evidence="10" id="KW-1043">Host membrane</keyword>
<gene>
    <name evidence="15" type="primary">vif</name>
</gene>
<evidence type="ECO:0000256" key="13">
    <source>
        <dbReference type="RuleBase" id="RU003341"/>
    </source>
</evidence>
<evidence type="ECO:0000256" key="12">
    <source>
        <dbReference type="ARBA" id="ARBA00023200"/>
    </source>
</evidence>
<dbReference type="OrthoDB" id="24126at10239"/>
<evidence type="ECO:0000256" key="8">
    <source>
        <dbReference type="ARBA" id="ARBA00022843"/>
    </source>
</evidence>
<sequence length="212" mass="25125">MEKQWIVIPTWKLDRHAVERWNSLVKYHKYKGEKHLDKWDLKAHFQCSGWWTHSQKYIPLEEDEQIIITILWNLTPEKGWLSTYAMTIEYKFTNYYTHIDPQTADRMIHWKYLPCFTEQAIRQALLGKRLTVCYFHWGHKGKVGSLQYLALLSYTAYCNNGRRGPRDPRRSRRGGSKYLVGKISGENQSGGKITLPPRVPFPSLERMHRTLA</sequence>
<dbReference type="GO" id="GO:0044423">
    <property type="term" value="C:virion component"/>
    <property type="evidence" value="ECO:0007669"/>
    <property type="project" value="UniProtKB-KW"/>
</dbReference>
<evidence type="ECO:0000256" key="2">
    <source>
        <dbReference type="ARBA" id="ARBA00004501"/>
    </source>
</evidence>
<dbReference type="GO" id="GO:0020002">
    <property type="term" value="C:host cell plasma membrane"/>
    <property type="evidence" value="ECO:0007669"/>
    <property type="project" value="UniProtKB-SubCell"/>
</dbReference>
<dbReference type="Pfam" id="PF00559">
    <property type="entry name" value="Vif"/>
    <property type="match status" value="1"/>
</dbReference>
<evidence type="ECO:0000256" key="6">
    <source>
        <dbReference type="ARBA" id="ARBA00022581"/>
    </source>
</evidence>
<evidence type="ECO:0000256" key="7">
    <source>
        <dbReference type="ARBA" id="ARBA00022786"/>
    </source>
</evidence>
<accession>Q8AII8</accession>
<evidence type="ECO:0000256" key="10">
    <source>
        <dbReference type="ARBA" id="ARBA00022870"/>
    </source>
</evidence>
<evidence type="ECO:0000313" key="15">
    <source>
        <dbReference type="EMBL" id="AAN85709.1"/>
    </source>
</evidence>
<dbReference type="GO" id="GO:0019058">
    <property type="term" value="P:viral life cycle"/>
    <property type="evidence" value="ECO:0007669"/>
    <property type="project" value="InterPro"/>
</dbReference>
<dbReference type="GeneID" id="956111"/>
<reference evidence="15 16" key="1">
    <citation type="journal article" date="2001" name="AIDS Res. Hum. Retroviruses">
        <title>Natural infection of wild-born mandrills (Mandrillus sphinx) with two different types of simian immunodeficiency virus.</title>
        <authorList>
            <person name="Takehisa J."/>
            <person name="Harada Y."/>
            <person name="Ndembi N."/>
            <person name="Mboudjeka I."/>
            <person name="Taniguchi Y."/>
            <person name="Ngansop C."/>
            <person name="Kuate S."/>
            <person name="Zekeng L."/>
            <person name="Ibuki K."/>
            <person name="Shimada T."/>
            <person name="Bikandou B."/>
            <person name="Yamaguchi-Kabata Y."/>
            <person name="Miura T."/>
            <person name="Ikeda M."/>
            <person name="Ichimura H."/>
            <person name="Kaptue L."/>
            <person name="Hayami M."/>
        </authorList>
    </citation>
    <scope>NUCLEOTIDE SEQUENCE [LARGE SCALE GENOMIC DNA]</scope>
    <source>
        <strain evidence="15">SIVmnd-2</strain>
    </source>
</reference>
<evidence type="ECO:0000256" key="11">
    <source>
        <dbReference type="ARBA" id="ARBA00023136"/>
    </source>
</evidence>
<keyword evidence="4" id="KW-1032">Host cell membrane</keyword>
<dbReference type="GO" id="GO:0030430">
    <property type="term" value="C:host cell cytoplasm"/>
    <property type="evidence" value="ECO:0007669"/>
    <property type="project" value="UniProtKB-SubCell"/>
</dbReference>
<dbReference type="Proteomes" id="UP000204000">
    <property type="component" value="Segment"/>
</dbReference>
<evidence type="ECO:0000256" key="5">
    <source>
        <dbReference type="ARBA" id="ARBA00022553"/>
    </source>
</evidence>
<evidence type="ECO:0000313" key="16">
    <source>
        <dbReference type="Proteomes" id="UP000204000"/>
    </source>
</evidence>
<dbReference type="PRINTS" id="PR00349">
    <property type="entry name" value="VIRIONINFFCT"/>
</dbReference>
<evidence type="ECO:0000256" key="4">
    <source>
        <dbReference type="ARBA" id="ARBA00022511"/>
    </source>
</evidence>
<comment type="subcellular location">
    <subcellularLocation>
        <location evidence="2 13">Host cell membrane</location>
        <topology evidence="2 13">Peripheral membrane protein</topology>
        <orientation evidence="2 13">Cytoplasmic side</orientation>
    </subcellularLocation>
    <subcellularLocation>
        <location evidence="13">Host cytoplasm</location>
    </subcellularLocation>
    <subcellularLocation>
        <location evidence="1 13">Virion</location>
    </subcellularLocation>
    <text evidence="13">In the cytoplasm, seems to colocalize with intermediate filament vimentin. A fraction is associated with the cytoplasmic side of cellular membranes, presumably via the interaction with Pr55Gag precursor.</text>
</comment>
<evidence type="ECO:0000256" key="14">
    <source>
        <dbReference type="SAM" id="MobiDB-lite"/>
    </source>
</evidence>
<keyword evidence="6" id="KW-0945">Host-virus interaction</keyword>
<dbReference type="RefSeq" id="NP_758888.1">
    <property type="nucleotide sequence ID" value="NC_004455.1"/>
</dbReference>
<organism evidence="15 16">
    <name type="scientific">Simian immunodeficiency virus SIV-mnd 2</name>
    <dbReference type="NCBI Taxonomy" id="159122"/>
    <lineage>
        <taxon>Viruses</taxon>
        <taxon>Riboviria</taxon>
        <taxon>Pararnavirae</taxon>
        <taxon>Artverviricota</taxon>
        <taxon>Revtraviricetes</taxon>
        <taxon>Ortervirales</taxon>
        <taxon>Retroviridae</taxon>
        <taxon>Orthoretrovirinae</taxon>
        <taxon>Lentivirus</taxon>
        <taxon>Lentivirus simimdef</taxon>
        <taxon>Simian immunodeficiency virus</taxon>
    </lineage>
</organism>
<proteinExistence type="inferred from homology"/>
<evidence type="ECO:0000256" key="3">
    <source>
        <dbReference type="ARBA" id="ARBA00006372"/>
    </source>
</evidence>
<evidence type="ECO:0000256" key="9">
    <source>
        <dbReference type="ARBA" id="ARBA00022844"/>
    </source>
</evidence>
<feature type="region of interest" description="Disordered" evidence="14">
    <location>
        <begin position="161"/>
        <end position="198"/>
    </location>
</feature>